<protein>
    <submittedName>
        <fullName evidence="3">DUF6366 family protein</fullName>
    </submittedName>
</protein>
<reference evidence="3 4" key="1">
    <citation type="submission" date="2023-06" db="EMBL/GenBank/DDBJ databases">
        <title>Sporosarcina sp. nov., isolated from Korean traditional fermented seafood 'Jeotgal'.</title>
        <authorList>
            <person name="Yang A.I."/>
            <person name="Shin N.-R."/>
        </authorList>
    </citation>
    <scope>NUCLEOTIDE SEQUENCE [LARGE SCALE GENOMIC DNA]</scope>
    <source>
        <strain evidence="3 4">KCTC13119</strain>
    </source>
</reference>
<feature type="region of interest" description="Disordered" evidence="1">
    <location>
        <begin position="1"/>
        <end position="27"/>
    </location>
</feature>
<dbReference type="EMBL" id="JAUBDI010000013">
    <property type="protein sequence ID" value="MDW0114135.1"/>
    <property type="molecule type" value="Genomic_DNA"/>
</dbReference>
<dbReference type="Proteomes" id="UP001282284">
    <property type="component" value="Unassembled WGS sequence"/>
</dbReference>
<evidence type="ECO:0000313" key="3">
    <source>
        <dbReference type="EMBL" id="MDW0114135.1"/>
    </source>
</evidence>
<keyword evidence="2" id="KW-0472">Membrane</keyword>
<dbReference type="Pfam" id="PF19893">
    <property type="entry name" value="DUF6366"/>
    <property type="match status" value="1"/>
</dbReference>
<dbReference type="RefSeq" id="WP_317944956.1">
    <property type="nucleotide sequence ID" value="NZ_JAUBDI010000013.1"/>
</dbReference>
<name>A0ABU4GB00_9BACL</name>
<keyword evidence="2" id="KW-0812">Transmembrane</keyword>
<sequence length="68" mass="7442">MGEEKNPAEQRERLRQNELKNSPMNALGDGMRQGNLADLVGGVSWKTTGVLILVLIGALVLGAVFDWY</sequence>
<feature type="transmembrane region" description="Helical" evidence="2">
    <location>
        <begin position="48"/>
        <end position="67"/>
    </location>
</feature>
<feature type="compositionally biased region" description="Basic and acidic residues" evidence="1">
    <location>
        <begin position="1"/>
        <end position="18"/>
    </location>
</feature>
<evidence type="ECO:0000313" key="4">
    <source>
        <dbReference type="Proteomes" id="UP001282284"/>
    </source>
</evidence>
<comment type="caution">
    <text evidence="3">The sequence shown here is derived from an EMBL/GenBank/DDBJ whole genome shotgun (WGS) entry which is preliminary data.</text>
</comment>
<keyword evidence="4" id="KW-1185">Reference proteome</keyword>
<keyword evidence="2" id="KW-1133">Transmembrane helix</keyword>
<proteinExistence type="predicted"/>
<dbReference type="InterPro" id="IPR045946">
    <property type="entry name" value="DUF6366"/>
</dbReference>
<evidence type="ECO:0000256" key="2">
    <source>
        <dbReference type="SAM" id="Phobius"/>
    </source>
</evidence>
<organism evidence="3 4">
    <name type="scientific">Sporosarcina saromensis</name>
    <dbReference type="NCBI Taxonomy" id="359365"/>
    <lineage>
        <taxon>Bacteria</taxon>
        <taxon>Bacillati</taxon>
        <taxon>Bacillota</taxon>
        <taxon>Bacilli</taxon>
        <taxon>Bacillales</taxon>
        <taxon>Caryophanaceae</taxon>
        <taxon>Sporosarcina</taxon>
    </lineage>
</organism>
<gene>
    <name evidence="3" type="ORF">QT711_13135</name>
</gene>
<accession>A0ABU4GB00</accession>
<evidence type="ECO:0000256" key="1">
    <source>
        <dbReference type="SAM" id="MobiDB-lite"/>
    </source>
</evidence>